<evidence type="ECO:0000259" key="7">
    <source>
        <dbReference type="PROSITE" id="PS50112"/>
    </source>
</evidence>
<dbReference type="NCBIfam" id="TIGR00229">
    <property type="entry name" value="sensory_box"/>
    <property type="match status" value="1"/>
</dbReference>
<accession>A0A0S4QXF7</accession>
<dbReference type="PANTHER" id="PTHR43304:SF1">
    <property type="entry name" value="PAC DOMAIN-CONTAINING PROTEIN"/>
    <property type="match status" value="1"/>
</dbReference>
<evidence type="ECO:0000259" key="8">
    <source>
        <dbReference type="PROSITE" id="PS50113"/>
    </source>
</evidence>
<dbReference type="Pfam" id="PF07730">
    <property type="entry name" value="HisKA_3"/>
    <property type="match status" value="1"/>
</dbReference>
<evidence type="ECO:0000256" key="1">
    <source>
        <dbReference type="ARBA" id="ARBA00000085"/>
    </source>
</evidence>
<dbReference type="PANTHER" id="PTHR43304">
    <property type="entry name" value="PHYTOCHROME-LIKE PROTEIN CPH1"/>
    <property type="match status" value="1"/>
</dbReference>
<comment type="catalytic activity">
    <reaction evidence="1">
        <text>ATP + protein L-histidine = ADP + protein N-phospho-L-histidine.</text>
        <dbReference type="EC" id="2.7.13.3"/>
    </reaction>
</comment>
<dbReference type="InterPro" id="IPR003018">
    <property type="entry name" value="GAF"/>
</dbReference>
<evidence type="ECO:0000256" key="4">
    <source>
        <dbReference type="ARBA" id="ARBA00022679"/>
    </source>
</evidence>
<dbReference type="InterPro" id="IPR013767">
    <property type="entry name" value="PAS_fold"/>
</dbReference>
<feature type="domain" description="PAS" evidence="7">
    <location>
        <begin position="20"/>
        <end position="84"/>
    </location>
</feature>
<dbReference type="SMART" id="SM00065">
    <property type="entry name" value="GAF"/>
    <property type="match status" value="2"/>
</dbReference>
<dbReference type="InterPro" id="IPR029016">
    <property type="entry name" value="GAF-like_dom_sf"/>
</dbReference>
<dbReference type="RefSeq" id="WP_091283144.1">
    <property type="nucleotide sequence ID" value="NZ_FAOZ01000025.1"/>
</dbReference>
<proteinExistence type="predicted"/>
<dbReference type="PROSITE" id="PS50112">
    <property type="entry name" value="PAS"/>
    <property type="match status" value="1"/>
</dbReference>
<dbReference type="Pfam" id="PF01590">
    <property type="entry name" value="GAF"/>
    <property type="match status" value="1"/>
</dbReference>
<dbReference type="InterPro" id="IPR011712">
    <property type="entry name" value="Sig_transdc_His_kin_sub3_dim/P"/>
</dbReference>
<protein>
    <recommendedName>
        <fullName evidence="2">histidine kinase</fullName>
        <ecNumber evidence="2">2.7.13.3</ecNumber>
    </recommendedName>
</protein>
<dbReference type="GO" id="GO:0016020">
    <property type="term" value="C:membrane"/>
    <property type="evidence" value="ECO:0007669"/>
    <property type="project" value="InterPro"/>
</dbReference>
<feature type="region of interest" description="Disordered" evidence="6">
    <location>
        <begin position="316"/>
        <end position="363"/>
    </location>
</feature>
<feature type="domain" description="PAC" evidence="8">
    <location>
        <begin position="88"/>
        <end position="140"/>
    </location>
</feature>
<keyword evidence="5" id="KW-0418">Kinase</keyword>
<dbReference type="EMBL" id="FAOZ01000025">
    <property type="protein sequence ID" value="CUU59222.1"/>
    <property type="molecule type" value="Genomic_DNA"/>
</dbReference>
<dbReference type="AlphaFoldDB" id="A0A0S4QXF7"/>
<keyword evidence="10" id="KW-1185">Reference proteome</keyword>
<name>A0A0S4QXF7_9ACTN</name>
<dbReference type="EC" id="2.7.13.3" evidence="2"/>
<dbReference type="SUPFAM" id="SSF55781">
    <property type="entry name" value="GAF domain-like"/>
    <property type="match status" value="2"/>
</dbReference>
<dbReference type="GO" id="GO:0046983">
    <property type="term" value="F:protein dimerization activity"/>
    <property type="evidence" value="ECO:0007669"/>
    <property type="project" value="InterPro"/>
</dbReference>
<dbReference type="InterPro" id="IPR000014">
    <property type="entry name" value="PAS"/>
</dbReference>
<dbReference type="InterPro" id="IPR000700">
    <property type="entry name" value="PAS-assoc_C"/>
</dbReference>
<sequence>MISSASDAVPLPDRGQDALRLLDTLGEVVFQTDAEGRWTYLNQAWTRLTGFEVGPSLGSRFLDYVHPDELQHTIALFMAVVAGGADHCHHETRYRTRDGSYRRVQIRAMVIRDDAGEVVGNTGTILDVTASRHGTETIGEHAALLELVSAQVPGGDLPVGVALYGGADRRLRRASPVIDRIAGRPQRIGTPLAHLVELLRPVDPRQWQRALSGPWGLISTAITTRQAQTGDIDVTVGNGPVLSLRVSVIPYAQDGDDLLALVLADVTDLRRAERRQAGLARLGDHAVSGHDVDSLVAEATALVTSTLDATECELIRLDDSGGPTGTEAGTGAGPGTSPGAGPDTGTGPSKGTSPSTDAVPGAGAGAEAGLAVESGGGRGAGPGAGAAAVSARLAETRYASHGDNDLTILTVRIGSHWSPYGLLAIARSPQSRRFTEDETTFVQSVAHVLTAAIERERAEHELRRLYERAERGNAWLAASARMTAAVLVAPDQVTAFDTVATLARQMAGVDLATVAVPDENGNLVVTTADIAAGLPVGPEELRGLTIRLSDERTLDELARGAMVILDRLDLHGSRLTPVPDLPFATALVVPMRITGNAPATLILCNRAGIEHHQPRDHDLVQAFANDASLALELVHAQQERARLAVFKDRDRIARDLHDQVIQRLFAVGLQLQSLIRLIGDLAAARLTAATNALDQTIDDIRRTIFNLQTG</sequence>
<feature type="compositionally biased region" description="Gly residues" evidence="6">
    <location>
        <begin position="322"/>
        <end position="344"/>
    </location>
</feature>
<dbReference type="Pfam" id="PF00989">
    <property type="entry name" value="PAS"/>
    <property type="match status" value="1"/>
</dbReference>
<keyword evidence="4" id="KW-0808">Transferase</keyword>
<dbReference type="GO" id="GO:0000155">
    <property type="term" value="F:phosphorelay sensor kinase activity"/>
    <property type="evidence" value="ECO:0007669"/>
    <property type="project" value="InterPro"/>
</dbReference>
<evidence type="ECO:0000313" key="9">
    <source>
        <dbReference type="EMBL" id="CUU59222.1"/>
    </source>
</evidence>
<dbReference type="Gene3D" id="3.30.450.20">
    <property type="entry name" value="PAS domain"/>
    <property type="match status" value="2"/>
</dbReference>
<evidence type="ECO:0000313" key="10">
    <source>
        <dbReference type="Proteomes" id="UP000198802"/>
    </source>
</evidence>
<dbReference type="SMART" id="SM00086">
    <property type="entry name" value="PAC"/>
    <property type="match status" value="1"/>
</dbReference>
<keyword evidence="3" id="KW-0597">Phosphoprotein</keyword>
<evidence type="ECO:0000256" key="5">
    <source>
        <dbReference type="ARBA" id="ARBA00022777"/>
    </source>
</evidence>
<dbReference type="SUPFAM" id="SSF55785">
    <property type="entry name" value="PYP-like sensor domain (PAS domain)"/>
    <property type="match status" value="1"/>
</dbReference>
<organism evidence="9 10">
    <name type="scientific">Parafrankia irregularis</name>
    <dbReference type="NCBI Taxonomy" id="795642"/>
    <lineage>
        <taxon>Bacteria</taxon>
        <taxon>Bacillati</taxon>
        <taxon>Actinomycetota</taxon>
        <taxon>Actinomycetes</taxon>
        <taxon>Frankiales</taxon>
        <taxon>Frankiaceae</taxon>
        <taxon>Parafrankia</taxon>
    </lineage>
</organism>
<dbReference type="CDD" id="cd00130">
    <property type="entry name" value="PAS"/>
    <property type="match status" value="1"/>
</dbReference>
<dbReference type="InterPro" id="IPR052162">
    <property type="entry name" value="Sensor_kinase/Photoreceptor"/>
</dbReference>
<dbReference type="SMART" id="SM00091">
    <property type="entry name" value="PAS"/>
    <property type="match status" value="1"/>
</dbReference>
<evidence type="ECO:0000256" key="3">
    <source>
        <dbReference type="ARBA" id="ARBA00022553"/>
    </source>
</evidence>
<dbReference type="GO" id="GO:0006355">
    <property type="term" value="P:regulation of DNA-templated transcription"/>
    <property type="evidence" value="ECO:0007669"/>
    <property type="project" value="InterPro"/>
</dbReference>
<dbReference type="Gene3D" id="1.20.5.1930">
    <property type="match status" value="1"/>
</dbReference>
<dbReference type="InterPro" id="IPR035965">
    <property type="entry name" value="PAS-like_dom_sf"/>
</dbReference>
<dbReference type="InterPro" id="IPR001610">
    <property type="entry name" value="PAC"/>
</dbReference>
<gene>
    <name evidence="9" type="ORF">Ga0074812_125113</name>
</gene>
<dbReference type="Gene3D" id="3.30.450.40">
    <property type="match status" value="2"/>
</dbReference>
<dbReference type="Proteomes" id="UP000198802">
    <property type="component" value="Unassembled WGS sequence"/>
</dbReference>
<evidence type="ECO:0000256" key="6">
    <source>
        <dbReference type="SAM" id="MobiDB-lite"/>
    </source>
</evidence>
<dbReference type="PROSITE" id="PS50113">
    <property type="entry name" value="PAC"/>
    <property type="match status" value="1"/>
</dbReference>
<evidence type="ECO:0000256" key="2">
    <source>
        <dbReference type="ARBA" id="ARBA00012438"/>
    </source>
</evidence>
<reference evidence="10" key="1">
    <citation type="submission" date="2015-11" db="EMBL/GenBank/DDBJ databases">
        <authorList>
            <person name="Varghese N."/>
        </authorList>
    </citation>
    <scope>NUCLEOTIDE SEQUENCE [LARGE SCALE GENOMIC DNA]</scope>
    <source>
        <strain evidence="10">DSM 45899</strain>
    </source>
</reference>